<dbReference type="Proteomes" id="UP000265300">
    <property type="component" value="Unplaced"/>
</dbReference>
<dbReference type="GeneID" id="103072469"/>
<dbReference type="KEGG" id="lve:103072469"/>
<evidence type="ECO:0000313" key="3">
    <source>
        <dbReference type="Proteomes" id="UP000265300"/>
    </source>
</evidence>
<reference evidence="4" key="1">
    <citation type="submission" date="2025-08" db="UniProtKB">
        <authorList>
            <consortium name="RefSeq"/>
        </authorList>
    </citation>
    <scope>IDENTIFICATION</scope>
</reference>
<dbReference type="AlphaFoldDB" id="A0A340WR60"/>
<dbReference type="InterPro" id="IPR050694">
    <property type="entry name" value="LRRC14/PRAME"/>
</dbReference>
<name>A0A340WR60_LIPVE</name>
<dbReference type="PANTHER" id="PTHR14224">
    <property type="entry name" value="SIMILAR TO PREFERENTIALLY EXPRESSED ANTIGEN IN MELANOMA-LIKE 3"/>
    <property type="match status" value="1"/>
</dbReference>
<keyword evidence="3" id="KW-1185">Reference proteome</keyword>
<dbReference type="Gene3D" id="3.80.10.10">
    <property type="entry name" value="Ribonuclease Inhibitor"/>
    <property type="match status" value="1"/>
</dbReference>
<dbReference type="InterPro" id="IPR032675">
    <property type="entry name" value="LRR_dom_sf"/>
</dbReference>
<dbReference type="RefSeq" id="XP_007451296.1">
    <property type="nucleotide sequence ID" value="XM_007451234.1"/>
</dbReference>
<sequence>MDQKTTVTLLELAAKSLLNYEPAAIHALDEIPRDLFVPLFNAAFSGGYKTIVKAMVRVWPFHCLHIGSLNTRESYYDILEAMIDGLQILPAQNSSSWGPKLRILDLRSDLICKTICSEIGTAFPFCFQSCIYSQHSILKIEAQRRVRCLGIGNSGSEPQSAQEPMELLVDISLDSTLRTEQFLSFLCSKIQQNVGSLHVCCRDLQIDRMSGHKSILQFLDLGCIENLEMDQVNLSEVITLLARVIHLSSLTLCYIPFKFYKRRNFRSFLLCLGWLDDLQELSLSFFCPTDQLHKLLRVVPPQLDTPYLPFCSLSNRDVTVLSQSSQATHLRALSLSNNQTFPEVYEPFQTLLEKVSSTLQHLEINNCMITDSTLSVILPALRHCTHLRVLSFAFNPITMPVLRSLLQHLTSLMKLKYVIYPVPVHCYEEWIFHDRLDRQKLAEVQAQLEAMLHGAQRNDMKWATVQSDFHSTGRCFNTDVWP</sequence>
<evidence type="ECO:0000313" key="4">
    <source>
        <dbReference type="RefSeq" id="XP_007451296.1"/>
    </source>
</evidence>
<proteinExistence type="predicted"/>
<gene>
    <name evidence="4" type="primary">LOC103072469</name>
</gene>
<keyword evidence="1" id="KW-0433">Leucine-rich repeat</keyword>
<evidence type="ECO:0000256" key="2">
    <source>
        <dbReference type="ARBA" id="ARBA00022737"/>
    </source>
</evidence>
<accession>A0A340WR60</accession>
<dbReference type="InParanoid" id="A0A340WR60"/>
<dbReference type="OrthoDB" id="9802850at2759"/>
<evidence type="ECO:0000256" key="1">
    <source>
        <dbReference type="ARBA" id="ARBA00022614"/>
    </source>
</evidence>
<dbReference type="GO" id="GO:0005737">
    <property type="term" value="C:cytoplasm"/>
    <property type="evidence" value="ECO:0007669"/>
    <property type="project" value="TreeGrafter"/>
</dbReference>
<keyword evidence="2" id="KW-0677">Repeat</keyword>
<dbReference type="PANTHER" id="PTHR14224:SF1">
    <property type="entry name" value="PRAME LIKE, X-LINKED 1"/>
    <property type="match status" value="1"/>
</dbReference>
<dbReference type="FunFam" id="3.80.10.10:FF:001041">
    <property type="entry name" value="Preferentially-expressed antigen in melanoma-like"/>
    <property type="match status" value="1"/>
</dbReference>
<organism evidence="3 4">
    <name type="scientific">Lipotes vexillifer</name>
    <name type="common">Yangtze river dolphin</name>
    <dbReference type="NCBI Taxonomy" id="118797"/>
    <lineage>
        <taxon>Eukaryota</taxon>
        <taxon>Metazoa</taxon>
        <taxon>Chordata</taxon>
        <taxon>Craniata</taxon>
        <taxon>Vertebrata</taxon>
        <taxon>Euteleostomi</taxon>
        <taxon>Mammalia</taxon>
        <taxon>Eutheria</taxon>
        <taxon>Laurasiatheria</taxon>
        <taxon>Artiodactyla</taxon>
        <taxon>Whippomorpha</taxon>
        <taxon>Cetacea</taxon>
        <taxon>Odontoceti</taxon>
        <taxon>Lipotidae</taxon>
        <taxon>Lipotes</taxon>
    </lineage>
</organism>
<protein>
    <submittedName>
        <fullName evidence="4">Leucine-rich repeat-containing protein PRAME-like</fullName>
    </submittedName>
</protein>
<dbReference type="SUPFAM" id="SSF52047">
    <property type="entry name" value="RNI-like"/>
    <property type="match status" value="1"/>
</dbReference>